<keyword evidence="2" id="KW-1185">Reference proteome</keyword>
<dbReference type="Gramene" id="OE9A067004T1">
    <property type="protein sequence ID" value="OE9A067004C1"/>
    <property type="gene ID" value="OE9A067004"/>
</dbReference>
<feature type="non-terminal residue" evidence="1">
    <location>
        <position position="1"/>
    </location>
</feature>
<organism evidence="1 2">
    <name type="scientific">Olea europaea subsp. europaea</name>
    <dbReference type="NCBI Taxonomy" id="158383"/>
    <lineage>
        <taxon>Eukaryota</taxon>
        <taxon>Viridiplantae</taxon>
        <taxon>Streptophyta</taxon>
        <taxon>Embryophyta</taxon>
        <taxon>Tracheophyta</taxon>
        <taxon>Spermatophyta</taxon>
        <taxon>Magnoliopsida</taxon>
        <taxon>eudicotyledons</taxon>
        <taxon>Gunneridae</taxon>
        <taxon>Pentapetalae</taxon>
        <taxon>asterids</taxon>
        <taxon>lamiids</taxon>
        <taxon>Lamiales</taxon>
        <taxon>Oleaceae</taxon>
        <taxon>Oleeae</taxon>
        <taxon>Olea</taxon>
    </lineage>
</organism>
<evidence type="ECO:0000313" key="1">
    <source>
        <dbReference type="EMBL" id="CAA2973154.1"/>
    </source>
</evidence>
<evidence type="ECO:0000313" key="2">
    <source>
        <dbReference type="Proteomes" id="UP000594638"/>
    </source>
</evidence>
<reference evidence="1 2" key="1">
    <citation type="submission" date="2019-12" db="EMBL/GenBank/DDBJ databases">
        <authorList>
            <person name="Alioto T."/>
            <person name="Alioto T."/>
            <person name="Gomez Garrido J."/>
        </authorList>
    </citation>
    <scope>NUCLEOTIDE SEQUENCE [LARGE SCALE GENOMIC DNA]</scope>
</reference>
<protein>
    <submittedName>
        <fullName evidence="1">F-box kelch-repeat At3g61590-like</fullName>
    </submittedName>
</protein>
<dbReference type="AlphaFoldDB" id="A0A8S0R3Y7"/>
<accession>A0A8S0R3Y7</accession>
<dbReference type="OrthoDB" id="3219396at2759"/>
<gene>
    <name evidence="1" type="ORF">OLEA9_A067004</name>
</gene>
<name>A0A8S0R3Y7_OLEEU</name>
<comment type="caution">
    <text evidence="1">The sequence shown here is derived from an EMBL/GenBank/DDBJ whole genome shotgun (WGS) entry which is preliminary data.</text>
</comment>
<dbReference type="Proteomes" id="UP000594638">
    <property type="component" value="Unassembled WGS sequence"/>
</dbReference>
<dbReference type="EMBL" id="CACTIH010002087">
    <property type="protein sequence ID" value="CAA2973154.1"/>
    <property type="molecule type" value="Genomic_DNA"/>
</dbReference>
<sequence length="66" mass="7502">EKLIMVGRIGKQGQPNIIKGIGIWSLNGMEWQEIARKPHKLYQGFGEFDNIFASSGTDDLIYIQSY</sequence>
<proteinExistence type="predicted"/>